<dbReference type="InterPro" id="IPR000073">
    <property type="entry name" value="AB_hydrolase_1"/>
</dbReference>
<name>A0A2U8Q4P4_9BRAD</name>
<keyword evidence="3" id="KW-0378">Hydrolase</keyword>
<organism evidence="3 4">
    <name type="scientific">Bradyrhizobium amphicarpaeae</name>
    <dbReference type="NCBI Taxonomy" id="1404768"/>
    <lineage>
        <taxon>Bacteria</taxon>
        <taxon>Pseudomonadati</taxon>
        <taxon>Pseudomonadota</taxon>
        <taxon>Alphaproteobacteria</taxon>
        <taxon>Hyphomicrobiales</taxon>
        <taxon>Nitrobacteraceae</taxon>
        <taxon>Bradyrhizobium</taxon>
    </lineage>
</organism>
<accession>A0A2U8Q4P4</accession>
<keyword evidence="1" id="KW-1133">Transmembrane helix</keyword>
<dbReference type="EMBL" id="CP029426">
    <property type="protein sequence ID" value="AWM04899.1"/>
    <property type="molecule type" value="Genomic_DNA"/>
</dbReference>
<reference evidence="3 4" key="2">
    <citation type="journal article" date="2019" name="Int. J. Syst. Evol. Microbiol.">
        <title>Description and complete genome sequence of Bradyrhizobium amphicarpaeae sp. nov., harbouring photosystem and nitrogen-fixation genes.</title>
        <authorList>
            <person name="Bromfield E.S.P."/>
            <person name="Cloutier S."/>
            <person name="Nguyen H.D.T."/>
        </authorList>
    </citation>
    <scope>NUCLEOTIDE SEQUENCE [LARGE SCALE GENOMIC DNA]</scope>
    <source>
        <strain evidence="3 4">39S1MB</strain>
    </source>
</reference>
<dbReference type="PANTHER" id="PTHR12277">
    <property type="entry name" value="ALPHA/BETA HYDROLASE DOMAIN-CONTAINING PROTEIN"/>
    <property type="match status" value="1"/>
</dbReference>
<gene>
    <name evidence="3" type="ORF">CIT40_26890</name>
</gene>
<evidence type="ECO:0000259" key="2">
    <source>
        <dbReference type="Pfam" id="PF00561"/>
    </source>
</evidence>
<dbReference type="SUPFAM" id="SSF53474">
    <property type="entry name" value="alpha/beta-Hydrolases"/>
    <property type="match status" value="1"/>
</dbReference>
<dbReference type="Gene3D" id="3.40.50.1820">
    <property type="entry name" value="alpha/beta hydrolase"/>
    <property type="match status" value="1"/>
</dbReference>
<reference evidence="3 4" key="1">
    <citation type="journal article" date="2017" name="Syst. Appl. Microbiol.">
        <title>Soybeans inoculated with root zone soils of Canadian native legumes harbour diverse and novel Bradyrhizobium spp. that possess agricultural potential.</title>
        <authorList>
            <person name="Bromfield E.S.P."/>
            <person name="Cloutier S."/>
            <person name="Tambong J.T."/>
            <person name="Tran Thi T.V."/>
        </authorList>
    </citation>
    <scope>NUCLEOTIDE SEQUENCE [LARGE SCALE GENOMIC DNA]</scope>
    <source>
        <strain evidence="3 4">39S1MB</strain>
    </source>
</reference>
<keyword evidence="1" id="KW-0812">Transmembrane</keyword>
<proteinExistence type="predicted"/>
<feature type="transmembrane region" description="Helical" evidence="1">
    <location>
        <begin position="6"/>
        <end position="24"/>
    </location>
</feature>
<evidence type="ECO:0000256" key="1">
    <source>
        <dbReference type="SAM" id="Phobius"/>
    </source>
</evidence>
<evidence type="ECO:0000313" key="3">
    <source>
        <dbReference type="EMBL" id="AWM04899.1"/>
    </source>
</evidence>
<dbReference type="KEGG" id="brq:CIT40_26890"/>
<dbReference type="InterPro" id="IPR029058">
    <property type="entry name" value="AB_hydrolase_fold"/>
</dbReference>
<protein>
    <submittedName>
        <fullName evidence="3">Alpha/beta hydrolase</fullName>
    </submittedName>
</protein>
<dbReference type="OrthoDB" id="9798884at2"/>
<keyword evidence="1" id="KW-0472">Membrane</keyword>
<keyword evidence="4" id="KW-1185">Reference proteome</keyword>
<sequence length="265" mass="28520">MTIAKWTAILLATVYLAGLVVLYARQREMLFPIPTAKRTLPKAADCPEAEEHILTTSDGEKIIVWHVPARPGRPVILYFPGNGDFLAGGVSRFKAMTADGTGLVALSYRGYAGSSGAPSEEGLLRDAAAAYAFTTARYTAERIVAWGFSLGTGVAVALASEQRVGKLVLEAPYTSTADIASSSFWFVPVRLLMRDPFPSDERIARVTVPLLVMHGTNDLAISIVFGERLFALAHEPKQFVRFAGGGHDNLDAFGAIETARQFIGS</sequence>
<dbReference type="GO" id="GO:0016787">
    <property type="term" value="F:hydrolase activity"/>
    <property type="evidence" value="ECO:0007669"/>
    <property type="project" value="UniProtKB-KW"/>
</dbReference>
<dbReference type="PANTHER" id="PTHR12277:SF81">
    <property type="entry name" value="PROTEIN ABHD13"/>
    <property type="match status" value="1"/>
</dbReference>
<dbReference type="AlphaFoldDB" id="A0A2U8Q4P4"/>
<dbReference type="RefSeq" id="WP_094893553.1">
    <property type="nucleotide sequence ID" value="NZ_CP029426.2"/>
</dbReference>
<feature type="domain" description="AB hydrolase-1" evidence="2">
    <location>
        <begin position="76"/>
        <end position="179"/>
    </location>
</feature>
<evidence type="ECO:0000313" key="4">
    <source>
        <dbReference type="Proteomes" id="UP000215884"/>
    </source>
</evidence>
<dbReference type="Proteomes" id="UP000215884">
    <property type="component" value="Chromosome"/>
</dbReference>
<dbReference type="Pfam" id="PF00561">
    <property type="entry name" value="Abhydrolase_1"/>
    <property type="match status" value="1"/>
</dbReference>